<feature type="transmembrane region" description="Helical" evidence="1">
    <location>
        <begin position="143"/>
        <end position="163"/>
    </location>
</feature>
<evidence type="ECO:0000313" key="3">
    <source>
        <dbReference type="Proteomes" id="UP000179243"/>
    </source>
</evidence>
<reference evidence="2 3" key="1">
    <citation type="journal article" date="2016" name="Nat. Commun.">
        <title>Thousands of microbial genomes shed light on interconnected biogeochemical processes in an aquifer system.</title>
        <authorList>
            <person name="Anantharaman K."/>
            <person name="Brown C.T."/>
            <person name="Hug L.A."/>
            <person name="Sharon I."/>
            <person name="Castelle C.J."/>
            <person name="Probst A.J."/>
            <person name="Thomas B.C."/>
            <person name="Singh A."/>
            <person name="Wilkins M.J."/>
            <person name="Karaoz U."/>
            <person name="Brodie E.L."/>
            <person name="Williams K.H."/>
            <person name="Hubbard S.S."/>
            <person name="Banfield J.F."/>
        </authorList>
    </citation>
    <scope>NUCLEOTIDE SEQUENCE [LARGE SCALE GENOMIC DNA]</scope>
</reference>
<evidence type="ECO:0008006" key="4">
    <source>
        <dbReference type="Google" id="ProtNLM"/>
    </source>
</evidence>
<gene>
    <name evidence="2" type="ORF">A2519_10500</name>
</gene>
<dbReference type="EMBL" id="MFYX01000146">
    <property type="protein sequence ID" value="OGK00432.1"/>
    <property type="molecule type" value="Genomic_DNA"/>
</dbReference>
<dbReference type="Proteomes" id="UP000179243">
    <property type="component" value="Unassembled WGS sequence"/>
</dbReference>
<dbReference type="AlphaFoldDB" id="A0A1F7F1H5"/>
<keyword evidence="1" id="KW-1133">Transmembrane helix</keyword>
<proteinExistence type="predicted"/>
<accession>A0A1F7F1H5</accession>
<protein>
    <recommendedName>
        <fullName evidence="4">PEGA domain-containing protein</fullName>
    </recommendedName>
</protein>
<organism evidence="2 3">
    <name type="scientific">Candidatus Raymondbacteria bacterium RIFOXYD12_FULL_49_13</name>
    <dbReference type="NCBI Taxonomy" id="1817890"/>
    <lineage>
        <taxon>Bacteria</taxon>
        <taxon>Raymondiibacteriota</taxon>
    </lineage>
</organism>
<name>A0A1F7F1H5_UNCRA</name>
<evidence type="ECO:0000313" key="2">
    <source>
        <dbReference type="EMBL" id="OGK00432.1"/>
    </source>
</evidence>
<evidence type="ECO:0000256" key="1">
    <source>
        <dbReference type="SAM" id="Phobius"/>
    </source>
</evidence>
<keyword evidence="1" id="KW-0812">Transmembrane</keyword>
<comment type="caution">
    <text evidence="2">The sequence shown here is derived from an EMBL/GenBank/DDBJ whole genome shotgun (WGS) entry which is preliminary data.</text>
</comment>
<sequence>MALFGIFCTAFTADFTGTLSVGADTAITLQVWVNGEKKGETPLVLNDVPVGNYNISFIDPQVRDSILANETYRVPLDHPVLASLPPGMVSLIQKNLKKGVPLLARYSNYAIIVQNGKNEQVTFEAAGFSHALESEISSGKVKYALLAAGAIGIVVFIFVQVAAF</sequence>
<keyword evidence="1" id="KW-0472">Membrane</keyword>